<organism evidence="2 3">
    <name type="scientific">Phytophthora nicotianae CJ01A1</name>
    <dbReference type="NCBI Taxonomy" id="1317063"/>
    <lineage>
        <taxon>Eukaryota</taxon>
        <taxon>Sar</taxon>
        <taxon>Stramenopiles</taxon>
        <taxon>Oomycota</taxon>
        <taxon>Peronosporomycetes</taxon>
        <taxon>Peronosporales</taxon>
        <taxon>Peronosporaceae</taxon>
        <taxon>Phytophthora</taxon>
    </lineage>
</organism>
<reference evidence="2 3" key="1">
    <citation type="submission" date="2013-11" db="EMBL/GenBank/DDBJ databases">
        <title>The Genome Sequence of Phytophthora parasitica CJ01A1.</title>
        <authorList>
            <consortium name="The Broad Institute Genomics Platform"/>
            <person name="Russ C."/>
            <person name="Tyler B."/>
            <person name="Panabieres F."/>
            <person name="Shan W."/>
            <person name="Tripathy S."/>
            <person name="Grunwald N."/>
            <person name="Machado M."/>
            <person name="Johnson C.S."/>
            <person name="Walker B."/>
            <person name="Young S.K."/>
            <person name="Zeng Q."/>
            <person name="Gargeya S."/>
            <person name="Fitzgerald M."/>
            <person name="Haas B."/>
            <person name="Abouelleil A."/>
            <person name="Allen A.W."/>
            <person name="Alvarado L."/>
            <person name="Arachchi H.M."/>
            <person name="Berlin A.M."/>
            <person name="Chapman S.B."/>
            <person name="Gainer-Dewar J."/>
            <person name="Goldberg J."/>
            <person name="Griggs A."/>
            <person name="Gujja S."/>
            <person name="Hansen M."/>
            <person name="Howarth C."/>
            <person name="Imamovic A."/>
            <person name="Ireland A."/>
            <person name="Larimer J."/>
            <person name="McCowan C."/>
            <person name="Murphy C."/>
            <person name="Pearson M."/>
            <person name="Poon T.W."/>
            <person name="Priest M."/>
            <person name="Roberts A."/>
            <person name="Saif S."/>
            <person name="Shea T."/>
            <person name="Sisk P."/>
            <person name="Sykes S."/>
            <person name="Wortman J."/>
            <person name="Nusbaum C."/>
            <person name="Birren B."/>
        </authorList>
    </citation>
    <scope>NUCLEOTIDE SEQUENCE [LARGE SCALE GENOMIC DNA]</scope>
    <source>
        <strain evidence="2 3">CJ01A1</strain>
    </source>
</reference>
<evidence type="ECO:0000256" key="1">
    <source>
        <dbReference type="SAM" id="MobiDB-lite"/>
    </source>
</evidence>
<dbReference type="Proteomes" id="UP000018958">
    <property type="component" value="Unassembled WGS sequence"/>
</dbReference>
<sequence>QTNDGAAGRSLVPPKTQAPRGSLVPPKSELLMAHSSLMR</sequence>
<evidence type="ECO:0000313" key="2">
    <source>
        <dbReference type="EMBL" id="ETP21536.1"/>
    </source>
</evidence>
<dbReference type="AlphaFoldDB" id="W2XFT8"/>
<evidence type="ECO:0000313" key="3">
    <source>
        <dbReference type="Proteomes" id="UP000018958"/>
    </source>
</evidence>
<name>W2XFT8_PHYNI</name>
<feature type="non-terminal residue" evidence="2">
    <location>
        <position position="1"/>
    </location>
</feature>
<proteinExistence type="predicted"/>
<accession>W2XFT8</accession>
<dbReference type="EMBL" id="ANIX01001070">
    <property type="protein sequence ID" value="ETP21536.1"/>
    <property type="molecule type" value="Genomic_DNA"/>
</dbReference>
<comment type="caution">
    <text evidence="2">The sequence shown here is derived from an EMBL/GenBank/DDBJ whole genome shotgun (WGS) entry which is preliminary data.</text>
</comment>
<gene>
    <name evidence="2" type="ORF">F441_04972</name>
</gene>
<feature type="region of interest" description="Disordered" evidence="1">
    <location>
        <begin position="1"/>
        <end position="39"/>
    </location>
</feature>
<protein>
    <submittedName>
        <fullName evidence="2">Uncharacterized protein</fullName>
    </submittedName>
</protein>